<feature type="site" description="Important for substrate specificity" evidence="4">
    <location>
        <position position="81"/>
    </location>
</feature>
<comment type="subcellular location">
    <subcellularLocation>
        <location evidence="4">Cytoplasm</location>
    </subcellularLocation>
</comment>
<comment type="similarity">
    <text evidence="4">Belongs to the Maf family. YhdE subfamily.</text>
</comment>
<dbReference type="InterPro" id="IPR003697">
    <property type="entry name" value="Maf-like"/>
</dbReference>
<name>A0ABQ4P1F2_9GAMM</name>
<protein>
    <recommendedName>
        <fullName evidence="4">dTTP/UTP pyrophosphatase</fullName>
        <shortName evidence="4">dTTPase/UTPase</shortName>
        <ecNumber evidence="4">3.6.1.9</ecNumber>
    </recommendedName>
    <alternativeName>
        <fullName evidence="4">Nucleoside triphosphate pyrophosphatase</fullName>
    </alternativeName>
    <alternativeName>
        <fullName evidence="4">Nucleotide pyrophosphatase</fullName>
        <shortName evidence="4">Nucleotide PPase</shortName>
    </alternativeName>
</protein>
<evidence type="ECO:0000256" key="2">
    <source>
        <dbReference type="ARBA" id="ARBA00022801"/>
    </source>
</evidence>
<evidence type="ECO:0000256" key="4">
    <source>
        <dbReference type="HAMAP-Rule" id="MF_00528"/>
    </source>
</evidence>
<comment type="caution">
    <text evidence="5">The sequence shown here is derived from an EMBL/GenBank/DDBJ whole genome shotgun (WGS) entry which is preliminary data.</text>
</comment>
<dbReference type="PIRSF" id="PIRSF006305">
    <property type="entry name" value="Maf"/>
    <property type="match status" value="1"/>
</dbReference>
<feature type="active site" description="Proton acceptor" evidence="4">
    <location>
        <position position="80"/>
    </location>
</feature>
<keyword evidence="6" id="KW-1185">Reference proteome</keyword>
<keyword evidence="3 4" id="KW-0546">Nucleotide metabolism</keyword>
<dbReference type="SUPFAM" id="SSF52972">
    <property type="entry name" value="ITPase-like"/>
    <property type="match status" value="1"/>
</dbReference>
<gene>
    <name evidence="5" type="ORF">TUM4438_03640</name>
</gene>
<evidence type="ECO:0000256" key="3">
    <source>
        <dbReference type="ARBA" id="ARBA00023080"/>
    </source>
</evidence>
<dbReference type="EMBL" id="BPEY01000004">
    <property type="protein sequence ID" value="GIU41006.1"/>
    <property type="molecule type" value="Genomic_DNA"/>
</dbReference>
<dbReference type="Gene3D" id="3.90.950.10">
    <property type="match status" value="1"/>
</dbReference>
<dbReference type="CDD" id="cd00555">
    <property type="entry name" value="Maf"/>
    <property type="match status" value="1"/>
</dbReference>
<comment type="catalytic activity">
    <reaction evidence="4">
        <text>UTP + H2O = UMP + diphosphate + H(+)</text>
        <dbReference type="Rhea" id="RHEA:29395"/>
        <dbReference type="ChEBI" id="CHEBI:15377"/>
        <dbReference type="ChEBI" id="CHEBI:15378"/>
        <dbReference type="ChEBI" id="CHEBI:33019"/>
        <dbReference type="ChEBI" id="CHEBI:46398"/>
        <dbReference type="ChEBI" id="CHEBI:57865"/>
        <dbReference type="EC" id="3.6.1.9"/>
    </reaction>
</comment>
<keyword evidence="4" id="KW-0963">Cytoplasm</keyword>
<evidence type="ECO:0000313" key="5">
    <source>
        <dbReference type="EMBL" id="GIU41006.1"/>
    </source>
</evidence>
<feature type="site" description="Important for substrate specificity" evidence="4">
    <location>
        <position position="11"/>
    </location>
</feature>
<organism evidence="5 6">
    <name type="scientific">Shewanella sairae</name>
    <dbReference type="NCBI Taxonomy" id="190310"/>
    <lineage>
        <taxon>Bacteria</taxon>
        <taxon>Pseudomonadati</taxon>
        <taxon>Pseudomonadota</taxon>
        <taxon>Gammaproteobacteria</taxon>
        <taxon>Alteromonadales</taxon>
        <taxon>Shewanellaceae</taxon>
        <taxon>Shewanella</taxon>
    </lineage>
</organism>
<comment type="function">
    <text evidence="4">Nucleoside triphosphate pyrophosphatase that hydrolyzes dTTP and UTP. May have a dual role in cell division arrest and in preventing the incorporation of modified nucleotides into cellular nucleic acids.</text>
</comment>
<evidence type="ECO:0000313" key="6">
    <source>
        <dbReference type="Proteomes" id="UP000887104"/>
    </source>
</evidence>
<comment type="caution">
    <text evidence="4">Lacks conserved residue(s) required for the propagation of feature annotation.</text>
</comment>
<accession>A0ABQ4P1F2</accession>
<dbReference type="InterPro" id="IPR029001">
    <property type="entry name" value="ITPase-like_fam"/>
</dbReference>
<feature type="site" description="Important for substrate specificity" evidence="4">
    <location>
        <position position="163"/>
    </location>
</feature>
<dbReference type="NCBIfam" id="TIGR00172">
    <property type="entry name" value="maf"/>
    <property type="match status" value="1"/>
</dbReference>
<keyword evidence="2 4" id="KW-0378">Hydrolase</keyword>
<comment type="catalytic activity">
    <reaction evidence="4">
        <text>dTTP + H2O = dTMP + diphosphate + H(+)</text>
        <dbReference type="Rhea" id="RHEA:28534"/>
        <dbReference type="ChEBI" id="CHEBI:15377"/>
        <dbReference type="ChEBI" id="CHEBI:15378"/>
        <dbReference type="ChEBI" id="CHEBI:33019"/>
        <dbReference type="ChEBI" id="CHEBI:37568"/>
        <dbReference type="ChEBI" id="CHEBI:63528"/>
        <dbReference type="EC" id="3.6.1.9"/>
    </reaction>
</comment>
<dbReference type="HAMAP" id="MF_00528">
    <property type="entry name" value="Maf"/>
    <property type="match status" value="1"/>
</dbReference>
<dbReference type="EC" id="3.6.1.9" evidence="4"/>
<dbReference type="Pfam" id="PF02545">
    <property type="entry name" value="Maf"/>
    <property type="match status" value="1"/>
</dbReference>
<comment type="cofactor">
    <cofactor evidence="1 4">
        <name>a divalent metal cation</name>
        <dbReference type="ChEBI" id="CHEBI:60240"/>
    </cofactor>
</comment>
<reference evidence="5" key="1">
    <citation type="submission" date="2021-05" db="EMBL/GenBank/DDBJ databases">
        <title>Molecular characterization for Shewanella algae harboring chromosomal blaOXA-55-like strains isolated from clinical and environment sample.</title>
        <authorList>
            <person name="Ohama Y."/>
            <person name="Aoki K."/>
            <person name="Harada S."/>
            <person name="Moriya K."/>
            <person name="Ishii Y."/>
            <person name="Tateda K."/>
        </authorList>
    </citation>
    <scope>NUCLEOTIDE SEQUENCE</scope>
    <source>
        <strain evidence="5">JCM 11563</strain>
    </source>
</reference>
<evidence type="ECO:0000256" key="1">
    <source>
        <dbReference type="ARBA" id="ARBA00001968"/>
    </source>
</evidence>
<dbReference type="Proteomes" id="UP000887104">
    <property type="component" value="Unassembled WGS sequence"/>
</dbReference>
<dbReference type="PANTHER" id="PTHR43213:SF5">
    <property type="entry name" value="BIFUNCTIONAL DTTP_UTP PYROPHOSPHATASE_METHYLTRANSFERASE PROTEIN-RELATED"/>
    <property type="match status" value="1"/>
</dbReference>
<dbReference type="PANTHER" id="PTHR43213">
    <property type="entry name" value="BIFUNCTIONAL DTTP/UTP PYROPHOSPHATASE/METHYLTRANSFERASE PROTEIN-RELATED"/>
    <property type="match status" value="1"/>
</dbReference>
<proteinExistence type="inferred from homology"/>
<dbReference type="RefSeq" id="WP_276516259.1">
    <property type="nucleotide sequence ID" value="NZ_BPEY01000004.1"/>
</dbReference>
<sequence length="198" mass="20701">MKLVLASGSPRRKELLGQLGFLSTNNTAPFEFEILAADIDESHQAGESATDFVVRLAKEKALAGLALYGEAKNAVVLGSDTIVVQGDTILGKPTDAANAAEILASLSGKRHQVMTAVALTDGCKTISRLVTTQVQFCTLTQADILAYIATGEPMDKAGAYGIQGLGGNFVEAIEGSYSAVVGLPLVETRALLCEMQVL</sequence>